<keyword evidence="4 7" id="KW-0732">Signal</keyword>
<dbReference type="CDD" id="cd06920">
    <property type="entry name" value="NEAT"/>
    <property type="match status" value="2"/>
</dbReference>
<dbReference type="SMART" id="SM00725">
    <property type="entry name" value="NEAT"/>
    <property type="match status" value="2"/>
</dbReference>
<evidence type="ECO:0008006" key="12">
    <source>
        <dbReference type="Google" id="ProtNLM"/>
    </source>
</evidence>
<dbReference type="PROSITE" id="PS51272">
    <property type="entry name" value="SLH"/>
    <property type="match status" value="3"/>
</dbReference>
<dbReference type="PANTHER" id="PTHR37824:SF1">
    <property type="entry name" value="IRON-REGULATED SURFACE DETERMINANT PROTEIN C"/>
    <property type="match status" value="1"/>
</dbReference>
<dbReference type="Pfam" id="PF05031">
    <property type="entry name" value="NEAT"/>
    <property type="match status" value="2"/>
</dbReference>
<feature type="domain" description="SLH" evidence="9">
    <location>
        <begin position="305"/>
        <end position="368"/>
    </location>
</feature>
<evidence type="ECO:0000259" key="8">
    <source>
        <dbReference type="PROSITE" id="PS50978"/>
    </source>
</evidence>
<keyword evidence="3" id="KW-0964">Secreted</keyword>
<evidence type="ECO:0000259" key="9">
    <source>
        <dbReference type="PROSITE" id="PS51272"/>
    </source>
</evidence>
<organism evidence="10 11">
    <name type="scientific">Paenibacillus contaminans</name>
    <dbReference type="NCBI Taxonomy" id="450362"/>
    <lineage>
        <taxon>Bacteria</taxon>
        <taxon>Bacillati</taxon>
        <taxon>Bacillota</taxon>
        <taxon>Bacilli</taxon>
        <taxon>Bacillales</taxon>
        <taxon>Paenibacillaceae</taxon>
        <taxon>Paenibacillus</taxon>
    </lineage>
</organism>
<evidence type="ECO:0000256" key="6">
    <source>
        <dbReference type="SAM" id="MobiDB-lite"/>
    </source>
</evidence>
<feature type="domain" description="NEAT" evidence="8">
    <location>
        <begin position="180"/>
        <end position="302"/>
    </location>
</feature>
<evidence type="ECO:0000256" key="2">
    <source>
        <dbReference type="ARBA" id="ARBA00022512"/>
    </source>
</evidence>
<dbReference type="PANTHER" id="PTHR37824">
    <property type="entry name" value="IRON-REGULATED SURFACE DETERMINANT PROTEIN C"/>
    <property type="match status" value="1"/>
</dbReference>
<dbReference type="InterPro" id="IPR001119">
    <property type="entry name" value="SLH_dom"/>
</dbReference>
<evidence type="ECO:0000313" key="11">
    <source>
        <dbReference type="Proteomes" id="UP000250369"/>
    </source>
</evidence>
<dbReference type="InterPro" id="IPR050436">
    <property type="entry name" value="IsdA"/>
</dbReference>
<proteinExistence type="predicted"/>
<dbReference type="PROSITE" id="PS50978">
    <property type="entry name" value="NEAT"/>
    <property type="match status" value="2"/>
</dbReference>
<dbReference type="SUPFAM" id="SSF158911">
    <property type="entry name" value="NEAT domain-like"/>
    <property type="match status" value="2"/>
</dbReference>
<accession>A0A329M5L9</accession>
<keyword evidence="2" id="KW-0134">Cell wall</keyword>
<evidence type="ECO:0000256" key="5">
    <source>
        <dbReference type="ARBA" id="ARBA00023088"/>
    </source>
</evidence>
<feature type="domain" description="SLH" evidence="9">
    <location>
        <begin position="428"/>
        <end position="487"/>
    </location>
</feature>
<dbReference type="Pfam" id="PF00395">
    <property type="entry name" value="SLH"/>
    <property type="match status" value="3"/>
</dbReference>
<dbReference type="InterPro" id="IPR006635">
    <property type="entry name" value="NEAT_dom"/>
</dbReference>
<dbReference type="EMBL" id="QMFB01000024">
    <property type="protein sequence ID" value="RAV15281.1"/>
    <property type="molecule type" value="Genomic_DNA"/>
</dbReference>
<feature type="chain" id="PRO_5016315824" description="S-layer homology domain-containing protein" evidence="7">
    <location>
        <begin position="45"/>
        <end position="487"/>
    </location>
</feature>
<evidence type="ECO:0000256" key="3">
    <source>
        <dbReference type="ARBA" id="ARBA00022525"/>
    </source>
</evidence>
<evidence type="ECO:0000256" key="4">
    <source>
        <dbReference type="ARBA" id="ARBA00022729"/>
    </source>
</evidence>
<dbReference type="AlphaFoldDB" id="A0A329M5L9"/>
<feature type="domain" description="NEAT" evidence="8">
    <location>
        <begin position="50"/>
        <end position="171"/>
    </location>
</feature>
<sequence>MSNNQHNSRNFAQRSLNTLRAKWTNLISLLTALLLIFSAVPAFAAESEGQPERAYQVDFKVLKDGTDEVSAADQYVQKPAKVTVEDGVGYAELTLLKSGWIAKFEVEQDGTLQAASVTGQDEAADTRTVKFRVGNIREKTNARFVVEVPAMNYKGEYNVQLSFDTTGMPGGSKPAEEAEATDGSNEVQLSVLKDGTDEPSSLGNYASKTGKLYERDGAYFLTFTLFSSSMITAFQYENGEKFVDSVVLSEDKDADSRTVGIVVTDVTKKQNIALEVNAGPRGVMKHKAQIVLSAASGSSEGSGEAAQPTFRDIQEHWAKTAIEEAVKHGIVQGYEDHTFKPDNQITRAQAAVIFANALKLNQAVEIPNASDEADIPGYAAAAVKQVRAAGLMSGYDDGAFRPNASLNRAELAVIIAKAKGLKVTDGAVPSFSDAGSIPVWAQPSVAAAVEAGLISGRSEHTFAPADIATRAEIVTLVIKLLASSAAK</sequence>
<feature type="signal peptide" evidence="7">
    <location>
        <begin position="1"/>
        <end position="44"/>
    </location>
</feature>
<name>A0A329M5L9_9BACL</name>
<evidence type="ECO:0000256" key="1">
    <source>
        <dbReference type="ARBA" id="ARBA00004168"/>
    </source>
</evidence>
<comment type="caution">
    <text evidence="10">The sequence shown here is derived from an EMBL/GenBank/DDBJ whole genome shotgun (WGS) entry which is preliminary data.</text>
</comment>
<feature type="domain" description="SLH" evidence="9">
    <location>
        <begin position="369"/>
        <end position="427"/>
    </location>
</feature>
<feature type="region of interest" description="Disordered" evidence="6">
    <location>
        <begin position="165"/>
        <end position="185"/>
    </location>
</feature>
<dbReference type="InterPro" id="IPR037250">
    <property type="entry name" value="NEAT_dom_sf"/>
</dbReference>
<dbReference type="Gene3D" id="2.60.40.1850">
    <property type="match status" value="2"/>
</dbReference>
<gene>
    <name evidence="10" type="ORF">DQG23_30215</name>
</gene>
<dbReference type="Proteomes" id="UP000250369">
    <property type="component" value="Unassembled WGS sequence"/>
</dbReference>
<reference evidence="10 11" key="1">
    <citation type="journal article" date="2009" name="Int. J. Syst. Evol. Microbiol.">
        <title>Paenibacillus contaminans sp. nov., isolated from a contaminated laboratory plate.</title>
        <authorList>
            <person name="Chou J.H."/>
            <person name="Lee J.H."/>
            <person name="Lin M.C."/>
            <person name="Chang P.S."/>
            <person name="Arun A.B."/>
            <person name="Young C.C."/>
            <person name="Chen W.M."/>
        </authorList>
    </citation>
    <scope>NUCLEOTIDE SEQUENCE [LARGE SCALE GENOMIC DNA]</scope>
    <source>
        <strain evidence="10 11">CKOBP-6</strain>
    </source>
</reference>
<protein>
    <recommendedName>
        <fullName evidence="12">S-layer homology domain-containing protein</fullName>
    </recommendedName>
</protein>
<keyword evidence="11" id="KW-1185">Reference proteome</keyword>
<evidence type="ECO:0000256" key="7">
    <source>
        <dbReference type="SAM" id="SignalP"/>
    </source>
</evidence>
<evidence type="ECO:0000313" key="10">
    <source>
        <dbReference type="EMBL" id="RAV15281.1"/>
    </source>
</evidence>
<keyword evidence="5" id="KW-0572">Peptidoglycan-anchor</keyword>
<comment type="subcellular location">
    <subcellularLocation>
        <location evidence="1">Secreted</location>
        <location evidence="1">Cell wall</location>
        <topology evidence="1">Peptidoglycan-anchor</topology>
    </subcellularLocation>
</comment>